<evidence type="ECO:0000313" key="3">
    <source>
        <dbReference type="Proteomes" id="UP000183287"/>
    </source>
</evidence>
<name>A0A1I4NAH8_9PROT</name>
<dbReference type="Proteomes" id="UP000183287">
    <property type="component" value="Unassembled WGS sequence"/>
</dbReference>
<accession>A0A1I4NAH8</accession>
<dbReference type="EMBL" id="FOUB01000014">
    <property type="protein sequence ID" value="SFM12376.1"/>
    <property type="molecule type" value="Genomic_DNA"/>
</dbReference>
<sequence>MKTQLLRNWTRILISFGVTLVLTSTNFVFALEPGKAEVKFNYQYERPLALGEVSNKIYMVVPIYKSEHERMVAGKRKIESLRTALDIKMSNDQMIVKTDENKEIIRVKDERYRFKLYIPSGMVKFRDTRLYNELSDKDADRKVMTEDQARRWARNVLNKLISAKLIEEDQLLFDATRVSFRKERSAAGAQQGEKGKYAPSEMKLADVRVFVPRTINGLGVSGEGVNIVFDKSGRVAGLDLFWRDLRQERETLPLQLGMNDARNRFERSIKLPPGSQVNVIANDLVYFDPSKRDAVAFLEPAYIFVYVTRVPISDRRDEYRVSKVLHQIYPAVEHGREQIPSERKKRLQEIGKEYQMEHPEKAEPGKARENE</sequence>
<evidence type="ECO:0000256" key="1">
    <source>
        <dbReference type="SAM" id="MobiDB-lite"/>
    </source>
</evidence>
<organism evidence="2 3">
    <name type="scientific">Nitrosomonas communis</name>
    <dbReference type="NCBI Taxonomy" id="44574"/>
    <lineage>
        <taxon>Bacteria</taxon>
        <taxon>Pseudomonadati</taxon>
        <taxon>Pseudomonadota</taxon>
        <taxon>Betaproteobacteria</taxon>
        <taxon>Nitrosomonadales</taxon>
        <taxon>Nitrosomonadaceae</taxon>
        <taxon>Nitrosomonas</taxon>
    </lineage>
</organism>
<reference evidence="3" key="1">
    <citation type="submission" date="2016-10" db="EMBL/GenBank/DDBJ databases">
        <authorList>
            <person name="Varghese N."/>
            <person name="Submissions S."/>
        </authorList>
    </citation>
    <scope>NUCLEOTIDE SEQUENCE [LARGE SCALE GENOMIC DNA]</scope>
    <source>
        <strain evidence="3">Nm44</strain>
    </source>
</reference>
<dbReference type="RefSeq" id="WP_143083351.1">
    <property type="nucleotide sequence ID" value="NZ_FOUB01000014.1"/>
</dbReference>
<feature type="region of interest" description="Disordered" evidence="1">
    <location>
        <begin position="351"/>
        <end position="371"/>
    </location>
</feature>
<proteinExistence type="predicted"/>
<gene>
    <name evidence="2" type="ORF">SAMN05421863_10145</name>
</gene>
<keyword evidence="3" id="KW-1185">Reference proteome</keyword>
<dbReference type="AlphaFoldDB" id="A0A1I4NAH8"/>
<evidence type="ECO:0000313" key="2">
    <source>
        <dbReference type="EMBL" id="SFM12376.1"/>
    </source>
</evidence>
<protein>
    <submittedName>
        <fullName evidence="2">Uncharacterized protein</fullName>
    </submittedName>
</protein>